<evidence type="ECO:0000256" key="8">
    <source>
        <dbReference type="SAM" id="Phobius"/>
    </source>
</evidence>
<organism evidence="9 10">
    <name type="scientific">Ornithinimicrobium avium</name>
    <dbReference type="NCBI Taxonomy" id="2283195"/>
    <lineage>
        <taxon>Bacteria</taxon>
        <taxon>Bacillati</taxon>
        <taxon>Actinomycetota</taxon>
        <taxon>Actinomycetes</taxon>
        <taxon>Micrococcales</taxon>
        <taxon>Ornithinimicrobiaceae</taxon>
        <taxon>Ornithinimicrobium</taxon>
    </lineage>
</organism>
<keyword evidence="7 8" id="KW-0472">Membrane</keyword>
<feature type="transmembrane region" description="Helical" evidence="8">
    <location>
        <begin position="173"/>
        <end position="201"/>
    </location>
</feature>
<dbReference type="EMBL" id="CP031229">
    <property type="protein sequence ID" value="AXH98073.1"/>
    <property type="molecule type" value="Genomic_DNA"/>
</dbReference>
<evidence type="ECO:0000313" key="9">
    <source>
        <dbReference type="EMBL" id="AXH98073.1"/>
    </source>
</evidence>
<comment type="similarity">
    <text evidence="2">Belongs to the AzlC family.</text>
</comment>
<dbReference type="GO" id="GO:0005886">
    <property type="term" value="C:plasma membrane"/>
    <property type="evidence" value="ECO:0007669"/>
    <property type="project" value="UniProtKB-SubCell"/>
</dbReference>
<gene>
    <name evidence="9" type="ORF">DV701_11540</name>
</gene>
<evidence type="ECO:0000256" key="4">
    <source>
        <dbReference type="ARBA" id="ARBA00022475"/>
    </source>
</evidence>
<dbReference type="PANTHER" id="PTHR34979:SF1">
    <property type="entry name" value="INNER MEMBRANE PROTEIN YGAZ"/>
    <property type="match status" value="1"/>
</dbReference>
<dbReference type="KEGG" id="orn:DV701_11540"/>
<name>A0A345NSR5_9MICO</name>
<feature type="transmembrane region" description="Helical" evidence="8">
    <location>
        <begin position="119"/>
        <end position="141"/>
    </location>
</feature>
<evidence type="ECO:0000256" key="3">
    <source>
        <dbReference type="ARBA" id="ARBA00022448"/>
    </source>
</evidence>
<comment type="subcellular location">
    <subcellularLocation>
        <location evidence="1">Cell membrane</location>
        <topology evidence="1">Multi-pass membrane protein</topology>
    </subcellularLocation>
</comment>
<evidence type="ECO:0000256" key="7">
    <source>
        <dbReference type="ARBA" id="ARBA00023136"/>
    </source>
</evidence>
<dbReference type="InterPro" id="IPR011606">
    <property type="entry name" value="Brnchd-chn_aa_trnsp_permease"/>
</dbReference>
<keyword evidence="3" id="KW-0813">Transport</keyword>
<evidence type="ECO:0000256" key="1">
    <source>
        <dbReference type="ARBA" id="ARBA00004651"/>
    </source>
</evidence>
<protein>
    <submittedName>
        <fullName evidence="9">Branched-chain amino acid ABC transporter permease</fullName>
    </submittedName>
</protein>
<dbReference type="Proteomes" id="UP000253790">
    <property type="component" value="Chromosome"/>
</dbReference>
<sequence>MSPILLGVIPFGMIAGVAGVENGMTVLEACAFSLITFAGASQIAALDLLGSGAAVSVAVLTATVINLRFLMFSAAMAPHLQTQSLAGRLLSSYILTDHAYAVANARYVTGPPPRDKARYYLGAAVIFWVTWQLSTLAGALLGQGIPEAIPLAFAVPLSFLALMMPALTNLPAVTAAVVGGAVAVTLVGAPGNLGMLLGALLGTTAGFLHQRYRSWRAEA</sequence>
<feature type="transmembrane region" description="Helical" evidence="8">
    <location>
        <begin position="148"/>
        <end position="167"/>
    </location>
</feature>
<keyword evidence="5 8" id="KW-0812">Transmembrane</keyword>
<evidence type="ECO:0000313" key="10">
    <source>
        <dbReference type="Proteomes" id="UP000253790"/>
    </source>
</evidence>
<dbReference type="Pfam" id="PF03591">
    <property type="entry name" value="AzlC"/>
    <property type="match status" value="1"/>
</dbReference>
<feature type="transmembrane region" description="Helical" evidence="8">
    <location>
        <begin position="43"/>
        <end position="65"/>
    </location>
</feature>
<dbReference type="AlphaFoldDB" id="A0A345NSR5"/>
<reference evidence="9 10" key="1">
    <citation type="submission" date="2018-07" db="EMBL/GenBank/DDBJ databases">
        <title>Complete genome sequencing of Ornithinimicrobium sp. AMA3305.</title>
        <authorList>
            <person name="Bae J.-W."/>
        </authorList>
    </citation>
    <scope>NUCLEOTIDE SEQUENCE [LARGE SCALE GENOMIC DNA]</scope>
    <source>
        <strain evidence="9 10">AMA3305</strain>
    </source>
</reference>
<keyword evidence="6 8" id="KW-1133">Transmembrane helix</keyword>
<evidence type="ECO:0000256" key="6">
    <source>
        <dbReference type="ARBA" id="ARBA00022989"/>
    </source>
</evidence>
<evidence type="ECO:0000256" key="5">
    <source>
        <dbReference type="ARBA" id="ARBA00022692"/>
    </source>
</evidence>
<proteinExistence type="inferred from homology"/>
<keyword evidence="4" id="KW-1003">Cell membrane</keyword>
<dbReference type="GO" id="GO:1903785">
    <property type="term" value="P:L-valine transmembrane transport"/>
    <property type="evidence" value="ECO:0007669"/>
    <property type="project" value="TreeGrafter"/>
</dbReference>
<evidence type="ECO:0000256" key="2">
    <source>
        <dbReference type="ARBA" id="ARBA00010735"/>
    </source>
</evidence>
<dbReference type="OrthoDB" id="9803444at2"/>
<dbReference type="PANTHER" id="PTHR34979">
    <property type="entry name" value="INNER MEMBRANE PROTEIN YGAZ"/>
    <property type="match status" value="1"/>
</dbReference>
<keyword evidence="10" id="KW-1185">Reference proteome</keyword>
<accession>A0A345NSR5</accession>